<dbReference type="Pfam" id="PF09694">
    <property type="entry name" value="Gcw_chp"/>
    <property type="match status" value="1"/>
</dbReference>
<accession>A0ABW4S554</accession>
<evidence type="ECO:0000256" key="1">
    <source>
        <dbReference type="SAM" id="SignalP"/>
    </source>
</evidence>
<evidence type="ECO:0000313" key="2">
    <source>
        <dbReference type="EMBL" id="MFD1911767.1"/>
    </source>
</evidence>
<keyword evidence="1" id="KW-0732">Signal</keyword>
<dbReference type="EMBL" id="JBHUGH010000003">
    <property type="protein sequence ID" value="MFD1911767.1"/>
    <property type="molecule type" value="Genomic_DNA"/>
</dbReference>
<feature type="chain" id="PRO_5045654875" evidence="1">
    <location>
        <begin position="22"/>
        <end position="214"/>
    </location>
</feature>
<comment type="caution">
    <text evidence="2">The sequence shown here is derived from an EMBL/GenBank/DDBJ whole genome shotgun (WGS) entry which is preliminary data.</text>
</comment>
<evidence type="ECO:0000313" key="3">
    <source>
        <dbReference type="Proteomes" id="UP001597353"/>
    </source>
</evidence>
<dbReference type="RefSeq" id="WP_390260078.1">
    <property type="nucleotide sequence ID" value="NZ_JBHUGH010000003.1"/>
</dbReference>
<sequence>MKHSMLALALAAGAFGSSAQAQQLSFSGGATLTSNYISDGITQTQGDPAFQPWIEVESNGFYGGLWFSNVDFADSRDRLETDLYFGYRGETMGGLSYDLGYARYFYNRSGDAGGEFLVSLGADMADGFSLGTDLAYDPDEQDLTASIGLGFTSFQGISVSGEVGRSQPNSNNFWNVGVGYDITDYLGVDLRYHDTNTTAGIVNLSGTVTFDLLR</sequence>
<organism evidence="2 3">
    <name type="scientific">Halodurantibacterium flavum</name>
    <dbReference type="NCBI Taxonomy" id="1382802"/>
    <lineage>
        <taxon>Bacteria</taxon>
        <taxon>Pseudomonadati</taxon>
        <taxon>Pseudomonadota</taxon>
        <taxon>Alphaproteobacteria</taxon>
        <taxon>Rhodobacterales</taxon>
        <taxon>Paracoccaceae</taxon>
        <taxon>Halodurantibacterium</taxon>
    </lineage>
</organism>
<feature type="signal peptide" evidence="1">
    <location>
        <begin position="1"/>
        <end position="21"/>
    </location>
</feature>
<protein>
    <submittedName>
        <fullName evidence="2">TorF family putative porin</fullName>
    </submittedName>
</protein>
<dbReference type="InterPro" id="IPR010239">
    <property type="entry name" value="CHP02001"/>
</dbReference>
<reference evidence="3" key="1">
    <citation type="journal article" date="2019" name="Int. J. Syst. Evol. Microbiol.">
        <title>The Global Catalogue of Microorganisms (GCM) 10K type strain sequencing project: providing services to taxonomists for standard genome sequencing and annotation.</title>
        <authorList>
            <consortium name="The Broad Institute Genomics Platform"/>
            <consortium name="The Broad Institute Genome Sequencing Center for Infectious Disease"/>
            <person name="Wu L."/>
            <person name="Ma J."/>
        </authorList>
    </citation>
    <scope>NUCLEOTIDE SEQUENCE [LARGE SCALE GENOMIC DNA]</scope>
    <source>
        <strain evidence="3">CGMCC 4.7242</strain>
    </source>
</reference>
<name>A0ABW4S554_9RHOB</name>
<dbReference type="Proteomes" id="UP001597353">
    <property type="component" value="Unassembled WGS sequence"/>
</dbReference>
<proteinExistence type="predicted"/>
<dbReference type="NCBIfam" id="TIGR02001">
    <property type="entry name" value="gcw_chp"/>
    <property type="match status" value="1"/>
</dbReference>
<gene>
    <name evidence="2" type="ORF">ACFSGJ_05985</name>
</gene>
<keyword evidence="3" id="KW-1185">Reference proteome</keyword>